<dbReference type="PANTHER" id="PTHR30346">
    <property type="entry name" value="TRANSCRIPTIONAL DUAL REGULATOR HCAR-RELATED"/>
    <property type="match status" value="1"/>
</dbReference>
<dbReference type="GO" id="GO:0003700">
    <property type="term" value="F:DNA-binding transcription factor activity"/>
    <property type="evidence" value="ECO:0007669"/>
    <property type="project" value="InterPro"/>
</dbReference>
<feature type="domain" description="HTH lysR-type" evidence="5">
    <location>
        <begin position="13"/>
        <end position="70"/>
    </location>
</feature>
<dbReference type="InterPro" id="IPR036388">
    <property type="entry name" value="WH-like_DNA-bd_sf"/>
</dbReference>
<keyword evidence="7" id="KW-1185">Reference proteome</keyword>
<accession>A0A1H2M1G4</accession>
<dbReference type="InterPro" id="IPR036390">
    <property type="entry name" value="WH_DNA-bd_sf"/>
</dbReference>
<dbReference type="PRINTS" id="PR00039">
    <property type="entry name" value="HTHLYSR"/>
</dbReference>
<dbReference type="GO" id="GO:0003677">
    <property type="term" value="F:DNA binding"/>
    <property type="evidence" value="ECO:0007669"/>
    <property type="project" value="UniProtKB-KW"/>
</dbReference>
<sequence length="311" mass="33203">MRDVHEEAYGRPVELRDLARLVAVADHQHVSAAADSLGASQPTLSRALARCEAELGARLFERVPDGVRATPAGALAVEAAREIGERHARLLTELAHLLDPATGLVRLAFLDSMATSLVPSLLRAFHARAPQVRVELRQEPGHEIADDFDRAAIDLAVVSDLPEGPYGWHQLQEERLVLVVPAGHRWRDRAAVDLAEVGGEELITTPPGFGSRRLLDGLLRAAGVAPRISFQSQDLATIEGLVAAGLGVGVLPEAFAGHSGTVGLRLTTPGARRLIGLTWRTDRELAPAAEGFRRFVVEAGPGVGLPQPGSR</sequence>
<evidence type="ECO:0000313" key="6">
    <source>
        <dbReference type="EMBL" id="SDU87093.1"/>
    </source>
</evidence>
<dbReference type="STRING" id="546874.SAMN04488544_1243"/>
<keyword evidence="2" id="KW-0805">Transcription regulation</keyword>
<dbReference type="Pfam" id="PF00126">
    <property type="entry name" value="HTH_1"/>
    <property type="match status" value="1"/>
</dbReference>
<evidence type="ECO:0000313" key="7">
    <source>
        <dbReference type="Proteomes" id="UP000198825"/>
    </source>
</evidence>
<evidence type="ECO:0000256" key="3">
    <source>
        <dbReference type="ARBA" id="ARBA00023125"/>
    </source>
</evidence>
<dbReference type="Gene3D" id="3.40.190.290">
    <property type="match status" value="1"/>
</dbReference>
<keyword evidence="4" id="KW-0804">Transcription</keyword>
<dbReference type="GO" id="GO:0032993">
    <property type="term" value="C:protein-DNA complex"/>
    <property type="evidence" value="ECO:0007669"/>
    <property type="project" value="TreeGrafter"/>
</dbReference>
<dbReference type="Pfam" id="PF03466">
    <property type="entry name" value="LysR_substrate"/>
    <property type="match status" value="1"/>
</dbReference>
<organism evidence="6 7">
    <name type="scientific">Microlunatus sagamiharensis</name>
    <dbReference type="NCBI Taxonomy" id="546874"/>
    <lineage>
        <taxon>Bacteria</taxon>
        <taxon>Bacillati</taxon>
        <taxon>Actinomycetota</taxon>
        <taxon>Actinomycetes</taxon>
        <taxon>Propionibacteriales</taxon>
        <taxon>Propionibacteriaceae</taxon>
        <taxon>Microlunatus</taxon>
    </lineage>
</organism>
<proteinExistence type="inferred from homology"/>
<evidence type="ECO:0000256" key="4">
    <source>
        <dbReference type="ARBA" id="ARBA00023163"/>
    </source>
</evidence>
<comment type="similarity">
    <text evidence="1">Belongs to the LysR transcriptional regulatory family.</text>
</comment>
<dbReference type="PROSITE" id="PS50931">
    <property type="entry name" value="HTH_LYSR"/>
    <property type="match status" value="1"/>
</dbReference>
<dbReference type="InterPro" id="IPR005119">
    <property type="entry name" value="LysR_subst-bd"/>
</dbReference>
<evidence type="ECO:0000259" key="5">
    <source>
        <dbReference type="PROSITE" id="PS50931"/>
    </source>
</evidence>
<gene>
    <name evidence="6" type="ORF">SAMN04488544_1243</name>
</gene>
<name>A0A1H2M1G4_9ACTN</name>
<keyword evidence="3 6" id="KW-0238">DNA-binding</keyword>
<dbReference type="SUPFAM" id="SSF53850">
    <property type="entry name" value="Periplasmic binding protein-like II"/>
    <property type="match status" value="1"/>
</dbReference>
<dbReference type="PANTHER" id="PTHR30346:SF28">
    <property type="entry name" value="HTH-TYPE TRANSCRIPTIONAL REGULATOR CYNR"/>
    <property type="match status" value="1"/>
</dbReference>
<reference evidence="7" key="1">
    <citation type="submission" date="2016-10" db="EMBL/GenBank/DDBJ databases">
        <authorList>
            <person name="Varghese N."/>
            <person name="Submissions S."/>
        </authorList>
    </citation>
    <scope>NUCLEOTIDE SEQUENCE [LARGE SCALE GENOMIC DNA]</scope>
    <source>
        <strain evidence="7">DSM 21743</strain>
    </source>
</reference>
<dbReference type="AlphaFoldDB" id="A0A1H2M1G4"/>
<dbReference type="Gene3D" id="1.10.10.10">
    <property type="entry name" value="Winged helix-like DNA-binding domain superfamily/Winged helix DNA-binding domain"/>
    <property type="match status" value="1"/>
</dbReference>
<dbReference type="Proteomes" id="UP000198825">
    <property type="component" value="Chromosome I"/>
</dbReference>
<evidence type="ECO:0000256" key="1">
    <source>
        <dbReference type="ARBA" id="ARBA00009437"/>
    </source>
</evidence>
<dbReference type="InterPro" id="IPR000847">
    <property type="entry name" value="LysR_HTH_N"/>
</dbReference>
<protein>
    <submittedName>
        <fullName evidence="6">DNA-binding transcriptional regulator, LysR family</fullName>
    </submittedName>
</protein>
<evidence type="ECO:0000256" key="2">
    <source>
        <dbReference type="ARBA" id="ARBA00023015"/>
    </source>
</evidence>
<dbReference type="EMBL" id="LT629799">
    <property type="protein sequence ID" value="SDU87093.1"/>
    <property type="molecule type" value="Genomic_DNA"/>
</dbReference>
<dbReference type="SUPFAM" id="SSF46785">
    <property type="entry name" value="Winged helix' DNA-binding domain"/>
    <property type="match status" value="1"/>
</dbReference>